<evidence type="ECO:0000256" key="5">
    <source>
        <dbReference type="ARBA" id="ARBA00022490"/>
    </source>
</evidence>
<dbReference type="AlphaFoldDB" id="A0A2J7TH13"/>
<keyword evidence="8 13" id="KW-0548">Nucleotidyltransferase</keyword>
<evidence type="ECO:0000259" key="15">
    <source>
        <dbReference type="PROSITE" id="PS51163"/>
    </source>
</evidence>
<dbReference type="PIRSF" id="PIRSF004930">
    <property type="entry name" value="Tln_factor_SUA5"/>
    <property type="match status" value="1"/>
</dbReference>
<evidence type="ECO:0000256" key="7">
    <source>
        <dbReference type="ARBA" id="ARBA00022694"/>
    </source>
</evidence>
<gene>
    <name evidence="16" type="ORF">CR492_10745</name>
</gene>
<dbReference type="EMBL" id="PDZR01000010">
    <property type="protein sequence ID" value="PNG26060.1"/>
    <property type="molecule type" value="Genomic_DNA"/>
</dbReference>
<feature type="binding site" evidence="14">
    <location>
        <position position="75"/>
    </location>
    <ligand>
        <name>L-threonine</name>
        <dbReference type="ChEBI" id="CHEBI:57926"/>
    </ligand>
</feature>
<evidence type="ECO:0000256" key="1">
    <source>
        <dbReference type="ARBA" id="ARBA00004496"/>
    </source>
</evidence>
<feature type="binding site" evidence="14">
    <location>
        <position position="152"/>
    </location>
    <ligand>
        <name>ATP</name>
        <dbReference type="ChEBI" id="CHEBI:30616"/>
    </ligand>
</feature>
<keyword evidence="9 13" id="KW-0547">Nucleotide-binding</keyword>
<dbReference type="InterPro" id="IPR050156">
    <property type="entry name" value="TC-AMP_synthase_SUA5"/>
</dbReference>
<evidence type="ECO:0000256" key="13">
    <source>
        <dbReference type="PIRNR" id="PIRNR004930"/>
    </source>
</evidence>
<dbReference type="Pfam" id="PF03481">
    <property type="entry name" value="Sua5_C"/>
    <property type="match status" value="1"/>
</dbReference>
<comment type="subcellular location">
    <subcellularLocation>
        <location evidence="1 13">Cytoplasm</location>
    </subcellularLocation>
</comment>
<comment type="caution">
    <text evidence="16">The sequence shown here is derived from an EMBL/GenBank/DDBJ whole genome shotgun (WGS) entry which is preliminary data.</text>
</comment>
<reference evidence="16 17" key="1">
    <citation type="submission" date="2017-10" db="EMBL/GenBank/DDBJ databases">
        <title>Genome announcement of Methylocella silvestris TVC from permafrost.</title>
        <authorList>
            <person name="Wang J."/>
            <person name="Geng K."/>
            <person name="Ul-Haque F."/>
            <person name="Crombie A.T."/>
            <person name="Street L.E."/>
            <person name="Wookey P.A."/>
            <person name="Murrell J.C."/>
            <person name="Pratscher J."/>
        </authorList>
    </citation>
    <scope>NUCLEOTIDE SEQUENCE [LARGE SCALE GENOMIC DNA]</scope>
    <source>
        <strain evidence="16 17">TVC</strain>
    </source>
</reference>
<evidence type="ECO:0000256" key="14">
    <source>
        <dbReference type="PIRSR" id="PIRSR004930-1"/>
    </source>
</evidence>
<name>A0A2J7TH13_METSI</name>
<evidence type="ECO:0000256" key="12">
    <source>
        <dbReference type="ARBA" id="ARBA00048366"/>
    </source>
</evidence>
<dbReference type="EC" id="2.7.7.87" evidence="3 13"/>
<feature type="binding site" evidence="14">
    <location>
        <position position="43"/>
    </location>
    <ligand>
        <name>L-threonine</name>
        <dbReference type="ChEBI" id="CHEBI:57926"/>
    </ligand>
</feature>
<evidence type="ECO:0000256" key="9">
    <source>
        <dbReference type="ARBA" id="ARBA00022741"/>
    </source>
</evidence>
<feature type="binding site" evidence="14">
    <location>
        <position position="66"/>
    </location>
    <ligand>
        <name>ATP</name>
        <dbReference type="ChEBI" id="CHEBI:30616"/>
    </ligand>
</feature>
<accession>A0A2J7TH13</accession>
<keyword evidence="7 13" id="KW-0819">tRNA processing</keyword>
<feature type="binding site" evidence="14">
    <location>
        <position position="204"/>
    </location>
    <ligand>
        <name>ATP</name>
        <dbReference type="ChEBI" id="CHEBI:30616"/>
    </ligand>
</feature>
<evidence type="ECO:0000256" key="10">
    <source>
        <dbReference type="ARBA" id="ARBA00022840"/>
    </source>
</evidence>
<dbReference type="PANTHER" id="PTHR17490">
    <property type="entry name" value="SUA5"/>
    <property type="match status" value="1"/>
</dbReference>
<feature type="binding site" evidence="14">
    <location>
        <position position="190"/>
    </location>
    <ligand>
        <name>L-threonine</name>
        <dbReference type="ChEBI" id="CHEBI:57926"/>
    </ligand>
</feature>
<dbReference type="GO" id="GO:0061710">
    <property type="term" value="F:L-threonylcarbamoyladenylate synthase"/>
    <property type="evidence" value="ECO:0007669"/>
    <property type="project" value="UniProtKB-EC"/>
</dbReference>
<evidence type="ECO:0000256" key="2">
    <source>
        <dbReference type="ARBA" id="ARBA00007663"/>
    </source>
</evidence>
<feature type="binding site" evidence="14">
    <location>
        <position position="130"/>
    </location>
    <ligand>
        <name>L-threonine</name>
        <dbReference type="ChEBI" id="CHEBI:57926"/>
    </ligand>
</feature>
<evidence type="ECO:0000256" key="3">
    <source>
        <dbReference type="ARBA" id="ARBA00012584"/>
    </source>
</evidence>
<evidence type="ECO:0000256" key="8">
    <source>
        <dbReference type="ARBA" id="ARBA00022695"/>
    </source>
</evidence>
<evidence type="ECO:0000313" key="17">
    <source>
        <dbReference type="Proteomes" id="UP000236286"/>
    </source>
</evidence>
<dbReference type="InterPro" id="IPR017945">
    <property type="entry name" value="DHBP_synth_RibB-like_a/b_dom"/>
</dbReference>
<dbReference type="OrthoDB" id="9814580at2"/>
<evidence type="ECO:0000313" key="16">
    <source>
        <dbReference type="EMBL" id="PNG26060.1"/>
    </source>
</evidence>
<keyword evidence="10 13" id="KW-0067">ATP-binding</keyword>
<dbReference type="InterPro" id="IPR010923">
    <property type="entry name" value="T(6)A37_SUA5"/>
</dbReference>
<dbReference type="Proteomes" id="UP000236286">
    <property type="component" value="Unassembled WGS sequence"/>
</dbReference>
<dbReference type="SUPFAM" id="SSF55821">
    <property type="entry name" value="YrdC/RibB"/>
    <property type="match status" value="1"/>
</dbReference>
<feature type="binding site" evidence="14">
    <location>
        <position position="150"/>
    </location>
    <ligand>
        <name>L-threonine</name>
        <dbReference type="ChEBI" id="CHEBI:57926"/>
    </ligand>
</feature>
<dbReference type="InterPro" id="IPR005145">
    <property type="entry name" value="Sua5_C"/>
</dbReference>
<dbReference type="InterPro" id="IPR006070">
    <property type="entry name" value="Sua5-like_dom"/>
</dbReference>
<comment type="catalytic activity">
    <reaction evidence="12 13">
        <text>L-threonine + hydrogencarbonate + ATP = L-threonylcarbamoyladenylate + diphosphate + H2O</text>
        <dbReference type="Rhea" id="RHEA:36407"/>
        <dbReference type="ChEBI" id="CHEBI:15377"/>
        <dbReference type="ChEBI" id="CHEBI:17544"/>
        <dbReference type="ChEBI" id="CHEBI:30616"/>
        <dbReference type="ChEBI" id="CHEBI:33019"/>
        <dbReference type="ChEBI" id="CHEBI:57926"/>
        <dbReference type="ChEBI" id="CHEBI:73682"/>
        <dbReference type="EC" id="2.7.7.87"/>
    </reaction>
</comment>
<feature type="binding site" evidence="14">
    <location>
        <position position="240"/>
    </location>
    <ligand>
        <name>ATP</name>
        <dbReference type="ChEBI" id="CHEBI:30616"/>
    </ligand>
</feature>
<keyword evidence="6 13" id="KW-0808">Transferase</keyword>
<dbReference type="GO" id="GO:0003725">
    <property type="term" value="F:double-stranded RNA binding"/>
    <property type="evidence" value="ECO:0007669"/>
    <property type="project" value="UniProtKB-UniRule"/>
</dbReference>
<comment type="function">
    <text evidence="13">Required for the formation of a threonylcarbamoyl group on adenosine at position 37 (t(6)A37) in tRNAs that read codons beginning with adenine.</text>
</comment>
<dbReference type="GO" id="GO:0008033">
    <property type="term" value="P:tRNA processing"/>
    <property type="evidence" value="ECO:0007669"/>
    <property type="project" value="UniProtKB-KW"/>
</dbReference>
<keyword evidence="5 13" id="KW-0963">Cytoplasm</keyword>
<dbReference type="InterPro" id="IPR038385">
    <property type="entry name" value="Sua5/YwlC_C"/>
</dbReference>
<proteinExistence type="inferred from homology"/>
<dbReference type="PANTHER" id="PTHR17490:SF16">
    <property type="entry name" value="THREONYLCARBAMOYL-AMP SYNTHASE"/>
    <property type="match status" value="1"/>
</dbReference>
<dbReference type="NCBIfam" id="TIGR00057">
    <property type="entry name" value="L-threonylcarbamoyladenylate synthase"/>
    <property type="match status" value="1"/>
</dbReference>
<dbReference type="GO" id="GO:0006450">
    <property type="term" value="P:regulation of translational fidelity"/>
    <property type="evidence" value="ECO:0007669"/>
    <property type="project" value="TreeGrafter"/>
</dbReference>
<feature type="binding site" evidence="14">
    <location>
        <position position="126"/>
    </location>
    <ligand>
        <name>ATP</name>
        <dbReference type="ChEBI" id="CHEBI:30616"/>
    </ligand>
</feature>
<evidence type="ECO:0000256" key="4">
    <source>
        <dbReference type="ARBA" id="ARBA00015492"/>
    </source>
</evidence>
<evidence type="ECO:0000256" key="11">
    <source>
        <dbReference type="ARBA" id="ARBA00029774"/>
    </source>
</evidence>
<dbReference type="RefSeq" id="WP_102843743.1">
    <property type="nucleotide sequence ID" value="NZ_PDZR01000010.1"/>
</dbReference>
<feature type="binding site" evidence="14">
    <location>
        <position position="160"/>
    </location>
    <ligand>
        <name>ATP</name>
        <dbReference type="ChEBI" id="CHEBI:30616"/>
    </ligand>
</feature>
<protein>
    <recommendedName>
        <fullName evidence="4 13">Threonylcarbamoyl-AMP synthase</fullName>
        <shortName evidence="13">TC-AMP synthase</shortName>
        <ecNumber evidence="3 13">2.7.7.87</ecNumber>
    </recommendedName>
    <alternativeName>
        <fullName evidence="11 13">L-threonylcarbamoyladenylate synthase</fullName>
    </alternativeName>
</protein>
<dbReference type="GO" id="GO:0005524">
    <property type="term" value="F:ATP binding"/>
    <property type="evidence" value="ECO:0007669"/>
    <property type="project" value="UniProtKB-UniRule"/>
</dbReference>
<comment type="similarity">
    <text evidence="2 13">Belongs to the SUA5 family.</text>
</comment>
<feature type="binding site" evidence="14">
    <location>
        <position position="70"/>
    </location>
    <ligand>
        <name>ATP</name>
        <dbReference type="ChEBI" id="CHEBI:30616"/>
    </ligand>
</feature>
<dbReference type="Gene3D" id="3.40.50.11030">
    <property type="entry name" value="Threonylcarbamoyl-AMP synthase, C-terminal domain"/>
    <property type="match status" value="1"/>
</dbReference>
<dbReference type="GO" id="GO:0005737">
    <property type="term" value="C:cytoplasm"/>
    <property type="evidence" value="ECO:0007669"/>
    <property type="project" value="UniProtKB-SubCell"/>
</dbReference>
<dbReference type="GO" id="GO:0000049">
    <property type="term" value="F:tRNA binding"/>
    <property type="evidence" value="ECO:0007669"/>
    <property type="project" value="TreeGrafter"/>
</dbReference>
<dbReference type="PROSITE" id="PS51163">
    <property type="entry name" value="YRDC"/>
    <property type="match status" value="1"/>
</dbReference>
<sequence length="329" mass="33766">MSGSAIRPTERTAARIVPANAAGIAEGARLLRAEKLVAFPTETVYGLGADASSNAAVARIYAAKGRPAFNPLIAHVATLAEASRHGVFSAAALRLAEKFWPGPLTLVLPVAATNLVCELARAGRETVALRIPAHKNALALIAAAGLPVAAPSANRSGRISPVTARHVAEDLGPDVDLILDGGACPVGVESTIIACLGETTQLLRPGGLCRALIEEALGLALPERVASHEIVAPGALASHYAPSALVRLNAERLEPGEAGLDFGGRFSQGPATLDLSPAADLDEAAANLFAFLRELDSRGPVSIAVAPIPRHGIGEAINDRLKRAAAPRS</sequence>
<feature type="domain" description="YrdC-like" evidence="15">
    <location>
        <begin position="21"/>
        <end position="208"/>
    </location>
</feature>
<dbReference type="Pfam" id="PF01300">
    <property type="entry name" value="Sua5_yciO_yrdC"/>
    <property type="match status" value="1"/>
</dbReference>
<evidence type="ECO:0000256" key="6">
    <source>
        <dbReference type="ARBA" id="ARBA00022679"/>
    </source>
</evidence>
<dbReference type="Gene3D" id="3.90.870.10">
    <property type="entry name" value="DHBP synthase"/>
    <property type="match status" value="1"/>
</dbReference>
<organism evidence="16 17">
    <name type="scientific">Methylocella silvestris</name>
    <dbReference type="NCBI Taxonomy" id="199596"/>
    <lineage>
        <taxon>Bacteria</taxon>
        <taxon>Pseudomonadati</taxon>
        <taxon>Pseudomonadota</taxon>
        <taxon>Alphaproteobacteria</taxon>
        <taxon>Hyphomicrobiales</taxon>
        <taxon>Beijerinckiaceae</taxon>
        <taxon>Methylocella</taxon>
    </lineage>
</organism>